<evidence type="ECO:0000256" key="5">
    <source>
        <dbReference type="ARBA" id="ARBA00023274"/>
    </source>
</evidence>
<comment type="caution">
    <text evidence="8">The sequence shown here is derived from an EMBL/GenBank/DDBJ whole genome shotgun (WGS) entry which is preliminary data.</text>
</comment>
<comment type="similarity">
    <text evidence="2">Belongs to the SRP19 family.</text>
</comment>
<name>A0AAV2SLB8_MEGNR</name>
<comment type="function">
    <text evidence="6">Component of the signal recognition particle (SRP) complex, a ribonucleoprotein complex that mediates the cotranslational targeting of secretory and membrane proteins to the endoplasmic reticulum (ER). Binds directly to 7SL RNA. Mediates binding of SRP54 to the SRP complex.</text>
</comment>
<dbReference type="Gene3D" id="3.30.56.30">
    <property type="entry name" value="Signal recognition particle, SRP19-like subunit"/>
    <property type="match status" value="1"/>
</dbReference>
<evidence type="ECO:0000256" key="3">
    <source>
        <dbReference type="ARBA" id="ARBA00022490"/>
    </source>
</evidence>
<dbReference type="InterPro" id="IPR036521">
    <property type="entry name" value="SRP19-like_sf"/>
</dbReference>
<keyword evidence="3" id="KW-0963">Cytoplasm</keyword>
<evidence type="ECO:0000256" key="1">
    <source>
        <dbReference type="ARBA" id="ARBA00004496"/>
    </source>
</evidence>
<evidence type="ECO:0008006" key="10">
    <source>
        <dbReference type="Google" id="ProtNLM"/>
    </source>
</evidence>
<sequence>MLAVESGTEIGRPNPEIDQNKQMKYPHYINRNRSQGGGRVPKSGHYPLEYPQVNRKNSFSMLSRRVLGERKIYCREKSKEPPYWGRVRVGVKDQQGVMANQKFQSRDDLMLFCADQIPKLKTRTNPRQTQEPQQQGGQGQGGKGKGKKGKK</sequence>
<evidence type="ECO:0000256" key="6">
    <source>
        <dbReference type="ARBA" id="ARBA00045518"/>
    </source>
</evidence>
<feature type="region of interest" description="Disordered" evidence="7">
    <location>
        <begin position="1"/>
        <end position="49"/>
    </location>
</feature>
<dbReference type="EMBL" id="CAXKWB010095361">
    <property type="protein sequence ID" value="CAL4219667.1"/>
    <property type="molecule type" value="Genomic_DNA"/>
</dbReference>
<dbReference type="PANTHER" id="PTHR17453">
    <property type="entry name" value="SIGNAL RECOGNITION PARTICLE 19 KD PROTEIN"/>
    <property type="match status" value="1"/>
</dbReference>
<dbReference type="InterPro" id="IPR002778">
    <property type="entry name" value="Signal_recog_particle_SRP19"/>
</dbReference>
<dbReference type="GO" id="GO:0005786">
    <property type="term" value="C:signal recognition particle, endoplasmic reticulum targeting"/>
    <property type="evidence" value="ECO:0007669"/>
    <property type="project" value="UniProtKB-KW"/>
</dbReference>
<reference evidence="8 9" key="1">
    <citation type="submission" date="2024-05" db="EMBL/GenBank/DDBJ databases">
        <authorList>
            <person name="Wallberg A."/>
        </authorList>
    </citation>
    <scope>NUCLEOTIDE SEQUENCE [LARGE SCALE GENOMIC DNA]</scope>
</reference>
<dbReference type="GO" id="GO:0008312">
    <property type="term" value="F:7S RNA binding"/>
    <property type="evidence" value="ECO:0007669"/>
    <property type="project" value="InterPro"/>
</dbReference>
<evidence type="ECO:0000313" key="9">
    <source>
        <dbReference type="Proteomes" id="UP001497623"/>
    </source>
</evidence>
<dbReference type="AlphaFoldDB" id="A0AAV2SLB8"/>
<feature type="region of interest" description="Disordered" evidence="7">
    <location>
        <begin position="118"/>
        <end position="151"/>
    </location>
</feature>
<keyword evidence="9" id="KW-1185">Reference proteome</keyword>
<protein>
    <recommendedName>
        <fullName evidence="10">Signal recognition particle 19 kDa protein</fullName>
    </recommendedName>
</protein>
<accession>A0AAV2SLB8</accession>
<dbReference type="SUPFAM" id="SSF69695">
    <property type="entry name" value="SRP19"/>
    <property type="match status" value="1"/>
</dbReference>
<dbReference type="Pfam" id="PF01922">
    <property type="entry name" value="SRP19"/>
    <property type="match status" value="1"/>
</dbReference>
<organism evidence="8 9">
    <name type="scientific">Meganyctiphanes norvegica</name>
    <name type="common">Northern krill</name>
    <name type="synonym">Thysanopoda norvegica</name>
    <dbReference type="NCBI Taxonomy" id="48144"/>
    <lineage>
        <taxon>Eukaryota</taxon>
        <taxon>Metazoa</taxon>
        <taxon>Ecdysozoa</taxon>
        <taxon>Arthropoda</taxon>
        <taxon>Crustacea</taxon>
        <taxon>Multicrustacea</taxon>
        <taxon>Malacostraca</taxon>
        <taxon>Eumalacostraca</taxon>
        <taxon>Eucarida</taxon>
        <taxon>Euphausiacea</taxon>
        <taxon>Euphausiidae</taxon>
        <taxon>Meganyctiphanes</taxon>
    </lineage>
</organism>
<dbReference type="PANTHER" id="PTHR17453:SF0">
    <property type="entry name" value="SIGNAL RECOGNITION PARTICLE 19 KDA PROTEIN"/>
    <property type="match status" value="1"/>
</dbReference>
<feature type="compositionally biased region" description="Polar residues" evidence="7">
    <location>
        <begin position="123"/>
        <end position="132"/>
    </location>
</feature>
<comment type="subcellular location">
    <subcellularLocation>
        <location evidence="1">Cytoplasm</location>
    </subcellularLocation>
</comment>
<keyword evidence="4" id="KW-0733">Signal recognition particle</keyword>
<dbReference type="GO" id="GO:0006617">
    <property type="term" value="P:SRP-dependent cotranslational protein targeting to membrane, signal sequence recognition"/>
    <property type="evidence" value="ECO:0007669"/>
    <property type="project" value="TreeGrafter"/>
</dbReference>
<evidence type="ECO:0000256" key="4">
    <source>
        <dbReference type="ARBA" id="ARBA00023135"/>
    </source>
</evidence>
<proteinExistence type="inferred from homology"/>
<feature type="non-terminal residue" evidence="8">
    <location>
        <position position="151"/>
    </location>
</feature>
<evidence type="ECO:0000256" key="7">
    <source>
        <dbReference type="SAM" id="MobiDB-lite"/>
    </source>
</evidence>
<dbReference type="Proteomes" id="UP001497623">
    <property type="component" value="Unassembled WGS sequence"/>
</dbReference>
<keyword evidence="5" id="KW-0687">Ribonucleoprotein</keyword>
<evidence type="ECO:0000313" key="8">
    <source>
        <dbReference type="EMBL" id="CAL4219667.1"/>
    </source>
</evidence>
<evidence type="ECO:0000256" key="2">
    <source>
        <dbReference type="ARBA" id="ARBA00008910"/>
    </source>
</evidence>
<gene>
    <name evidence="8" type="ORF">MNOR_LOCUS38994</name>
</gene>